<dbReference type="InterPro" id="IPR008971">
    <property type="entry name" value="HSP40/DnaJ_pept-bd"/>
</dbReference>
<organism evidence="5 6">
    <name type="scientific">Marinimicrobium koreense</name>
    <dbReference type="NCBI Taxonomy" id="306545"/>
    <lineage>
        <taxon>Bacteria</taxon>
        <taxon>Pseudomonadati</taxon>
        <taxon>Pseudomonadota</taxon>
        <taxon>Gammaproteobacteria</taxon>
        <taxon>Cellvibrionales</taxon>
        <taxon>Cellvibrionaceae</taxon>
        <taxon>Marinimicrobium</taxon>
    </lineage>
</organism>
<dbReference type="PRINTS" id="PR00625">
    <property type="entry name" value="JDOMAIN"/>
</dbReference>
<dbReference type="PANTHER" id="PTHR43096:SF52">
    <property type="entry name" value="DNAJ HOMOLOG 1, MITOCHONDRIAL-RELATED"/>
    <property type="match status" value="1"/>
</dbReference>
<comment type="caution">
    <text evidence="5">The sequence shown here is derived from an EMBL/GenBank/DDBJ whole genome shotgun (WGS) entry which is preliminary data.</text>
</comment>
<dbReference type="AlphaFoldDB" id="A0A3N1NW79"/>
<dbReference type="GO" id="GO:0051082">
    <property type="term" value="F:unfolded protein binding"/>
    <property type="evidence" value="ECO:0007669"/>
    <property type="project" value="InterPro"/>
</dbReference>
<keyword evidence="6" id="KW-1185">Reference proteome</keyword>
<dbReference type="GO" id="GO:0003677">
    <property type="term" value="F:DNA binding"/>
    <property type="evidence" value="ECO:0007669"/>
    <property type="project" value="UniProtKB-KW"/>
</dbReference>
<dbReference type="PROSITE" id="PS50076">
    <property type="entry name" value="DNAJ_2"/>
    <property type="match status" value="1"/>
</dbReference>
<name>A0A3N1NW79_9GAMM</name>
<dbReference type="PANTHER" id="PTHR43096">
    <property type="entry name" value="DNAJ HOMOLOG 1, MITOCHONDRIAL-RELATED"/>
    <property type="match status" value="1"/>
</dbReference>
<proteinExistence type="predicted"/>
<dbReference type="Pfam" id="PF01556">
    <property type="entry name" value="DnaJ_C"/>
    <property type="match status" value="1"/>
</dbReference>
<dbReference type="GO" id="GO:0042026">
    <property type="term" value="P:protein refolding"/>
    <property type="evidence" value="ECO:0007669"/>
    <property type="project" value="TreeGrafter"/>
</dbReference>
<sequence length="324" mass="35908">MEYKDYYKTLGVERNAGQDEIKRAYRKLARKYHPDVNKDAGAEDQFKELGEAYEVLKDPEKRAAYDQLGSNWQRGQDFEPPPDWGKDFDFAGAGRHYRGGMGSGDFSDFFENLFGGGFHGGGFTQNSRFGQDGGFRARGEDQHARIQIDLEDAFSGASRQITLRSQQADAQGRIQAVPRTLNIKIPKGIKPGQNIRLAGQGSPGLGGGPSGDLYLEVEFRPHRYFRLDGRDLFLDLPLTPWEAALGTKVKIPTPTGKVDLKIPEASQSGRKLRLKERGLPGSPSGDLYVELSIHTPPAQNASTRAAYEQLANAAPFNPRRHLES</sequence>
<dbReference type="SUPFAM" id="SSF46565">
    <property type="entry name" value="Chaperone J-domain"/>
    <property type="match status" value="1"/>
</dbReference>
<evidence type="ECO:0000313" key="6">
    <source>
        <dbReference type="Proteomes" id="UP000273643"/>
    </source>
</evidence>
<keyword evidence="2 5" id="KW-0238">DNA-binding</keyword>
<protein>
    <submittedName>
        <fullName evidence="5">Curved DNA-binding protein</fullName>
    </submittedName>
</protein>
<dbReference type="GO" id="GO:0005737">
    <property type="term" value="C:cytoplasm"/>
    <property type="evidence" value="ECO:0007669"/>
    <property type="project" value="TreeGrafter"/>
</dbReference>
<feature type="domain" description="J" evidence="4">
    <location>
        <begin position="5"/>
        <end position="69"/>
    </location>
</feature>
<dbReference type="SMART" id="SM00271">
    <property type="entry name" value="DnaJ"/>
    <property type="match status" value="1"/>
</dbReference>
<dbReference type="InterPro" id="IPR002939">
    <property type="entry name" value="DnaJ_C"/>
</dbReference>
<dbReference type="PROSITE" id="PS00636">
    <property type="entry name" value="DNAJ_1"/>
    <property type="match status" value="1"/>
</dbReference>
<reference evidence="5 6" key="1">
    <citation type="submission" date="2018-11" db="EMBL/GenBank/DDBJ databases">
        <title>Genomic Encyclopedia of Type Strains, Phase IV (KMG-IV): sequencing the most valuable type-strain genomes for metagenomic binning, comparative biology and taxonomic classification.</title>
        <authorList>
            <person name="Goeker M."/>
        </authorList>
    </citation>
    <scope>NUCLEOTIDE SEQUENCE [LARGE SCALE GENOMIC DNA]</scope>
    <source>
        <strain evidence="5 6">DSM 16974</strain>
    </source>
</reference>
<dbReference type="InterPro" id="IPR018253">
    <property type="entry name" value="DnaJ_domain_CS"/>
</dbReference>
<accession>A0A3N1NW79</accession>
<dbReference type="Gene3D" id="1.10.287.110">
    <property type="entry name" value="DnaJ domain"/>
    <property type="match status" value="1"/>
</dbReference>
<dbReference type="RefSeq" id="WP_123637569.1">
    <property type="nucleotide sequence ID" value="NZ_RJUK01000001.1"/>
</dbReference>
<dbReference type="CDD" id="cd10747">
    <property type="entry name" value="DnaJ_C"/>
    <property type="match status" value="1"/>
</dbReference>
<keyword evidence="3" id="KW-0143">Chaperone</keyword>
<dbReference type="OrthoDB" id="9779889at2"/>
<keyword evidence="1" id="KW-0963">Cytoplasm</keyword>
<dbReference type="EMBL" id="RJUK01000001">
    <property type="protein sequence ID" value="ROQ20413.1"/>
    <property type="molecule type" value="Genomic_DNA"/>
</dbReference>
<dbReference type="InterPro" id="IPR001623">
    <property type="entry name" value="DnaJ_domain"/>
</dbReference>
<dbReference type="SUPFAM" id="SSF49493">
    <property type="entry name" value="HSP40/DnaJ peptide-binding domain"/>
    <property type="match status" value="2"/>
</dbReference>
<dbReference type="FunFam" id="2.60.260.20:FF:000013">
    <property type="entry name" value="DnaJ subfamily B member 11"/>
    <property type="match status" value="1"/>
</dbReference>
<dbReference type="Proteomes" id="UP000273643">
    <property type="component" value="Unassembled WGS sequence"/>
</dbReference>
<dbReference type="Gene3D" id="2.60.260.20">
    <property type="entry name" value="Urease metallochaperone UreE, N-terminal domain"/>
    <property type="match status" value="2"/>
</dbReference>
<dbReference type="CDD" id="cd06257">
    <property type="entry name" value="DnaJ"/>
    <property type="match status" value="1"/>
</dbReference>
<dbReference type="InterPro" id="IPR036869">
    <property type="entry name" value="J_dom_sf"/>
</dbReference>
<dbReference type="Pfam" id="PF00226">
    <property type="entry name" value="DnaJ"/>
    <property type="match status" value="1"/>
</dbReference>
<evidence type="ECO:0000313" key="5">
    <source>
        <dbReference type="EMBL" id="ROQ20413.1"/>
    </source>
</evidence>
<gene>
    <name evidence="5" type="ORF">EDC38_1018</name>
</gene>
<dbReference type="FunFam" id="2.60.260.20:FF:000008">
    <property type="entry name" value="Curved DNA-binding protein"/>
    <property type="match status" value="1"/>
</dbReference>
<evidence type="ECO:0000259" key="4">
    <source>
        <dbReference type="PROSITE" id="PS50076"/>
    </source>
</evidence>
<evidence type="ECO:0000256" key="3">
    <source>
        <dbReference type="ARBA" id="ARBA00023186"/>
    </source>
</evidence>
<evidence type="ECO:0000256" key="2">
    <source>
        <dbReference type="ARBA" id="ARBA00023125"/>
    </source>
</evidence>
<evidence type="ECO:0000256" key="1">
    <source>
        <dbReference type="ARBA" id="ARBA00022490"/>
    </source>
</evidence>